<dbReference type="InterPro" id="IPR001005">
    <property type="entry name" value="SANT/Myb"/>
</dbReference>
<dbReference type="STRING" id="3983.A0A2C9VAY9"/>
<evidence type="ECO:0000256" key="9">
    <source>
        <dbReference type="ARBA" id="ARBA00023187"/>
    </source>
</evidence>
<dbReference type="PROSITE" id="PS51294">
    <property type="entry name" value="HTH_MYB"/>
    <property type="match status" value="2"/>
</dbReference>
<evidence type="ECO:0000256" key="8">
    <source>
        <dbReference type="ARBA" id="ARBA00023125"/>
    </source>
</evidence>
<feature type="domain" description="Myb-like" evidence="15">
    <location>
        <begin position="2"/>
        <end position="53"/>
    </location>
</feature>
<keyword evidence="12" id="KW-0131">Cell cycle</keyword>
<evidence type="ECO:0000259" key="16">
    <source>
        <dbReference type="PROSITE" id="PS51294"/>
    </source>
</evidence>
<accession>A0A2C9VAY9</accession>
<dbReference type="GO" id="GO:0005681">
    <property type="term" value="C:spliceosomal complex"/>
    <property type="evidence" value="ECO:0000318"/>
    <property type="project" value="GO_Central"/>
</dbReference>
<feature type="region of interest" description="Disordered" evidence="14">
    <location>
        <begin position="213"/>
        <end position="234"/>
    </location>
</feature>
<dbReference type="EMBL" id="CM004395">
    <property type="protein sequence ID" value="OAY42036.1"/>
    <property type="molecule type" value="Genomic_DNA"/>
</dbReference>
<keyword evidence="4" id="KW-0747">Spliceosome</keyword>
<reference evidence="18" key="1">
    <citation type="journal article" date="2016" name="Nat. Biotechnol.">
        <title>Sequencing wild and cultivated cassava and related species reveals extensive interspecific hybridization and genetic diversity.</title>
        <authorList>
            <person name="Bredeson J.V."/>
            <person name="Lyons J.B."/>
            <person name="Prochnik S.E."/>
            <person name="Wu G.A."/>
            <person name="Ha C.M."/>
            <person name="Edsinger-Gonzales E."/>
            <person name="Grimwood J."/>
            <person name="Schmutz J."/>
            <person name="Rabbi I.Y."/>
            <person name="Egesi C."/>
            <person name="Nauluvula P."/>
            <person name="Lebot V."/>
            <person name="Ndunguru J."/>
            <person name="Mkamilo G."/>
            <person name="Bart R.S."/>
            <person name="Setter T.L."/>
            <person name="Gleadow R.M."/>
            <person name="Kulakow P."/>
            <person name="Ferguson M.E."/>
            <person name="Rounsley S."/>
            <person name="Rokhsar D.S."/>
        </authorList>
    </citation>
    <scope>NUCLEOTIDE SEQUENCE [LARGE SCALE GENOMIC DNA]</scope>
    <source>
        <strain evidence="18">cv. AM560-2</strain>
    </source>
</reference>
<dbReference type="PROSITE" id="PS50090">
    <property type="entry name" value="MYB_LIKE"/>
    <property type="match status" value="2"/>
</dbReference>
<feature type="domain" description="Myb-like" evidence="15">
    <location>
        <begin position="54"/>
        <end position="103"/>
    </location>
</feature>
<gene>
    <name evidence="17" type="ORF">MANES_09G148400v8</name>
</gene>
<dbReference type="GO" id="GO:0003677">
    <property type="term" value="F:DNA binding"/>
    <property type="evidence" value="ECO:0007669"/>
    <property type="project" value="UniProtKB-KW"/>
</dbReference>
<dbReference type="GO" id="GO:0000974">
    <property type="term" value="C:Prp19 complex"/>
    <property type="evidence" value="ECO:0000318"/>
    <property type="project" value="GO_Central"/>
</dbReference>
<keyword evidence="9" id="KW-0508">mRNA splicing</keyword>
<proteinExistence type="inferred from homology"/>
<evidence type="ECO:0000313" key="18">
    <source>
        <dbReference type="Proteomes" id="UP000091857"/>
    </source>
</evidence>
<dbReference type="InterPro" id="IPR047240">
    <property type="entry name" value="SANT_CDC5L_II"/>
</dbReference>
<keyword evidence="8" id="KW-0238">DNA-binding</keyword>
<keyword evidence="7 13" id="KW-0175">Coiled coil</keyword>
<evidence type="ECO:0000256" key="5">
    <source>
        <dbReference type="ARBA" id="ARBA00022737"/>
    </source>
</evidence>
<evidence type="ECO:0000259" key="15">
    <source>
        <dbReference type="PROSITE" id="PS50090"/>
    </source>
</evidence>
<evidence type="ECO:0000256" key="11">
    <source>
        <dbReference type="ARBA" id="ARBA00023242"/>
    </source>
</evidence>
<organism evidence="17 18">
    <name type="scientific">Manihot esculenta</name>
    <name type="common">Cassava</name>
    <name type="synonym">Jatropha manihot</name>
    <dbReference type="NCBI Taxonomy" id="3983"/>
    <lineage>
        <taxon>Eukaryota</taxon>
        <taxon>Viridiplantae</taxon>
        <taxon>Streptophyta</taxon>
        <taxon>Embryophyta</taxon>
        <taxon>Tracheophyta</taxon>
        <taxon>Spermatophyta</taxon>
        <taxon>Magnoliopsida</taxon>
        <taxon>eudicotyledons</taxon>
        <taxon>Gunneridae</taxon>
        <taxon>Pentapetalae</taxon>
        <taxon>rosids</taxon>
        <taxon>fabids</taxon>
        <taxon>Malpighiales</taxon>
        <taxon>Euphorbiaceae</taxon>
        <taxon>Crotonoideae</taxon>
        <taxon>Manihoteae</taxon>
        <taxon>Manihot</taxon>
    </lineage>
</organism>
<keyword evidence="10" id="KW-0234">DNA repair</keyword>
<dbReference type="SUPFAM" id="SSF46689">
    <property type="entry name" value="Homeodomain-like"/>
    <property type="match status" value="1"/>
</dbReference>
<feature type="region of interest" description="Disordered" evidence="14">
    <location>
        <begin position="113"/>
        <end position="150"/>
    </location>
</feature>
<evidence type="ECO:0000256" key="14">
    <source>
        <dbReference type="SAM" id="MobiDB-lite"/>
    </source>
</evidence>
<feature type="domain" description="HTH myb-type" evidence="16">
    <location>
        <begin position="2"/>
        <end position="57"/>
    </location>
</feature>
<keyword evidence="3" id="KW-0507">mRNA processing</keyword>
<keyword evidence="11" id="KW-0539">Nucleus</keyword>
<dbReference type="GO" id="GO:0000398">
    <property type="term" value="P:mRNA splicing, via spliceosome"/>
    <property type="evidence" value="ECO:0000318"/>
    <property type="project" value="GO_Central"/>
</dbReference>
<feature type="compositionally biased region" description="Basic and acidic residues" evidence="14">
    <location>
        <begin position="1000"/>
        <end position="1011"/>
    </location>
</feature>
<dbReference type="SMR" id="A0A2C9VAY9"/>
<dbReference type="Pfam" id="PF13921">
    <property type="entry name" value="Myb_DNA-bind_6"/>
    <property type="match status" value="1"/>
</dbReference>
<dbReference type="OMA" id="CVAMGNE"/>
<sequence>MRIMIKGGVWKNTEDEILKAAVMKYGKNQWARISSLLVRKSAKQCKARWYEWLDPSIKKTEWTREEDEKLLHLAKLMPTQWRTIAPIVGRTPSQCLERYEKLLDAACVKDENYEPGDDPRKLRPGEIDPNPESKPARPDPVDMDEDEKEMLSEARARLANTRGKKAKRKAREKQLEEARRLASLQKRRELKAAGINTRQRKRKRKGIDYNAEIPFEKRPPPGFFDVTDEDRPVEQPKFPTTIEELEGKRRIDVEAQLRKQDIAKNKIAQRQDAPSAILQANKLNDPETVRKRSKLMLPAPQISDHELEEIAKMGYASDLLAGDEALTEGSGATRALLANYAQTPQQGMTPLRTPQRTPAGKGDAIMMEAENLARLRESQTPLLGGENPELHPSDFSGVTPKKREIQTPNPMLTPSATPGGAGFTPRIGMTPSRDGYSFGMTPKGTPIRDELHINEDMDMHDSAKLEQRRQADIRRNLRSGLGNLPQPKNEYQIVIQPPPEDQEEAEEKIEEDMSDRIAREKAEEEARQQALLKKRSKVLQRELPRPPSASLELIRNSLLRADEDKSSFVPPTFIELADEMIRKELLTLLEHDNAKYPLDEKLIKEKKKGAKRAANAVSVPIIEDFEEDELKEADNLIKEEAHYIRVAMGHESESLDVFVDAHKTCLNDLMYFPTRNAFGLSSVAGNVEKLAALQNEFENVKMRLEAEREKALRLEKKVNVLTQGYQTRSERQLLPPIESILKQMDTAGTELECFQALQKQEQLAATHRINSLWEEVQKQKELEQTLQRRYGNLVAELERIQHLTTNYRTLAKQQEEIAEKNRALEFVEIAAKQAAMQNSETSEPLPSDNVGSTVLVDSSNLAEQQTNEAQDLVHASPKHNINADSGNEHAAMDTDVSLSTDAPSVVEGLHSVNVTEADESDKEVTAQNLNKQGGNISDVVVAEGNMLNDKSVSGNAGGIAMSTEGSADDIEDGAVAEDQQIVTEATNPDGVAIKQGEIGEGERAEAAEVVKDGANSE</sequence>
<feature type="coiled-coil region" evidence="13">
    <location>
        <begin position="687"/>
        <end position="717"/>
    </location>
</feature>
<dbReference type="PANTHER" id="PTHR45885:SF1">
    <property type="entry name" value="CELL DIVISION CYCLE 5-LIKE PROTEIN"/>
    <property type="match status" value="1"/>
</dbReference>
<dbReference type="InterPro" id="IPR047242">
    <property type="entry name" value="CDC5L/Cef1"/>
</dbReference>
<protein>
    <recommendedName>
        <fullName evidence="19">Cell division cycle 5-like protein</fullName>
    </recommendedName>
</protein>
<evidence type="ECO:0000256" key="12">
    <source>
        <dbReference type="ARBA" id="ARBA00023306"/>
    </source>
</evidence>
<dbReference type="CDD" id="cd00167">
    <property type="entry name" value="SANT"/>
    <property type="match status" value="1"/>
</dbReference>
<evidence type="ECO:0000256" key="2">
    <source>
        <dbReference type="ARBA" id="ARBA00010506"/>
    </source>
</evidence>
<dbReference type="FunFam" id="1.10.10.60:FF:000021">
    <property type="entry name" value="CDC5 cell division cycle 5-like"/>
    <property type="match status" value="1"/>
</dbReference>
<dbReference type="SMART" id="SM00717">
    <property type="entry name" value="SANT"/>
    <property type="match status" value="2"/>
</dbReference>
<evidence type="ECO:0000256" key="13">
    <source>
        <dbReference type="SAM" id="Coils"/>
    </source>
</evidence>
<evidence type="ECO:0000256" key="10">
    <source>
        <dbReference type="ARBA" id="ARBA00023204"/>
    </source>
</evidence>
<dbReference type="InterPro" id="IPR017930">
    <property type="entry name" value="Myb_dom"/>
</dbReference>
<dbReference type="OrthoDB" id="1410009at2759"/>
<evidence type="ECO:0008006" key="19">
    <source>
        <dbReference type="Google" id="ProtNLM"/>
    </source>
</evidence>
<dbReference type="Pfam" id="PF11831">
    <property type="entry name" value="Myb_Cef"/>
    <property type="match status" value="1"/>
</dbReference>
<dbReference type="PANTHER" id="PTHR45885">
    <property type="entry name" value="CELL DIVISION CYCLE 5-LIKE PROTEIN"/>
    <property type="match status" value="1"/>
</dbReference>
<feature type="region of interest" description="Disordered" evidence="14">
    <location>
        <begin position="157"/>
        <end position="176"/>
    </location>
</feature>
<evidence type="ECO:0000256" key="6">
    <source>
        <dbReference type="ARBA" id="ARBA00022763"/>
    </source>
</evidence>
<feature type="region of interest" description="Disordered" evidence="14">
    <location>
        <begin position="382"/>
        <end position="421"/>
    </location>
</feature>
<comment type="caution">
    <text evidence="17">The sequence shown here is derived from an EMBL/GenBank/DDBJ whole genome shotgun (WGS) entry which is preliminary data.</text>
</comment>
<evidence type="ECO:0000256" key="4">
    <source>
        <dbReference type="ARBA" id="ARBA00022728"/>
    </source>
</evidence>
<dbReference type="AlphaFoldDB" id="A0A2C9VAY9"/>
<dbReference type="Gene3D" id="1.10.10.60">
    <property type="entry name" value="Homeodomain-like"/>
    <property type="match status" value="2"/>
</dbReference>
<dbReference type="Proteomes" id="UP000091857">
    <property type="component" value="Chromosome 9"/>
</dbReference>
<feature type="domain" description="HTH myb-type" evidence="16">
    <location>
        <begin position="58"/>
        <end position="107"/>
    </location>
</feature>
<dbReference type="CDD" id="cd11659">
    <property type="entry name" value="SANT_CDC5_II"/>
    <property type="match status" value="1"/>
</dbReference>
<feature type="compositionally biased region" description="Basic residues" evidence="14">
    <location>
        <begin position="162"/>
        <end position="171"/>
    </location>
</feature>
<keyword evidence="18" id="KW-1185">Reference proteome</keyword>
<evidence type="ECO:0000256" key="7">
    <source>
        <dbReference type="ARBA" id="ARBA00023054"/>
    </source>
</evidence>
<feature type="compositionally biased region" description="Polar residues" evidence="14">
    <location>
        <begin position="406"/>
        <end position="416"/>
    </location>
</feature>
<feature type="compositionally biased region" description="Basic and acidic residues" evidence="14">
    <location>
        <begin position="113"/>
        <end position="126"/>
    </location>
</feature>
<dbReference type="GO" id="GO:0006355">
    <property type="term" value="P:regulation of DNA-templated transcription"/>
    <property type="evidence" value="ECO:0007669"/>
    <property type="project" value="UniProtKB-ARBA"/>
</dbReference>
<evidence type="ECO:0000256" key="3">
    <source>
        <dbReference type="ARBA" id="ARBA00022664"/>
    </source>
</evidence>
<comment type="subcellular location">
    <subcellularLocation>
        <location evidence="1">Nucleus</location>
    </subcellularLocation>
</comment>
<keyword evidence="6" id="KW-0227">DNA damage</keyword>
<evidence type="ECO:0000256" key="1">
    <source>
        <dbReference type="ARBA" id="ARBA00004123"/>
    </source>
</evidence>
<dbReference type="Gramene" id="Manes.09G148400.1.v8.1">
    <property type="protein sequence ID" value="Manes.09G148400.1.v8.1.CDS"/>
    <property type="gene ID" value="Manes.09G148400.v8.1"/>
</dbReference>
<dbReference type="FunFam" id="1.10.10.60:FF:000091">
    <property type="entry name" value="CDC5 cell division cycle 5-like"/>
    <property type="match status" value="1"/>
</dbReference>
<keyword evidence="5" id="KW-0677">Repeat</keyword>
<evidence type="ECO:0000313" key="17">
    <source>
        <dbReference type="EMBL" id="OAY42036.1"/>
    </source>
</evidence>
<comment type="similarity">
    <text evidence="2">Belongs to the CEF1 family.</text>
</comment>
<dbReference type="InterPro" id="IPR021786">
    <property type="entry name" value="Cdc5p/Cef1_C"/>
</dbReference>
<dbReference type="GO" id="GO:0006281">
    <property type="term" value="P:DNA repair"/>
    <property type="evidence" value="ECO:0007669"/>
    <property type="project" value="UniProtKB-KW"/>
</dbReference>
<dbReference type="InterPro" id="IPR009057">
    <property type="entry name" value="Homeodomain-like_sf"/>
</dbReference>
<feature type="region of interest" description="Disordered" evidence="14">
    <location>
        <begin position="982"/>
        <end position="1017"/>
    </location>
</feature>
<name>A0A2C9VAY9_MANES</name>